<organism evidence="1 2">
    <name type="scientific">Steinernema carpocapsae</name>
    <name type="common">Entomopathogenic nematode</name>
    <dbReference type="NCBI Taxonomy" id="34508"/>
    <lineage>
        <taxon>Eukaryota</taxon>
        <taxon>Metazoa</taxon>
        <taxon>Ecdysozoa</taxon>
        <taxon>Nematoda</taxon>
        <taxon>Chromadorea</taxon>
        <taxon>Rhabditida</taxon>
        <taxon>Tylenchina</taxon>
        <taxon>Panagrolaimomorpha</taxon>
        <taxon>Strongyloidoidea</taxon>
        <taxon>Steinernematidae</taxon>
        <taxon>Steinernema</taxon>
    </lineage>
</organism>
<sequence length="248" mass="28468">MGFDIVIGFDWAFPGDSYLPDRIREFVNWFEMGEGDGQVRFAARHDGHPFVPLDKHTTQSAFHKELDTLYMRKEGTIGAPMYWRDPNPSQTSYKHDQAKSLNEIVTTGFMGKKRTAKRVQKVAVLFVNSVSTAFKYEAAGKSALDNDVIPFVVMEDQWLVHQKKFTEEEYFKLGRDLAGGEEARKLFAYGAAEHNMKHVLKDLRSKICELKIAVQQRLKSLNLVCLDEECNGKSPMCEKLNKPKERKR</sequence>
<reference evidence="1 2" key="1">
    <citation type="journal article" date="2015" name="Genome Biol.">
        <title>Comparative genomics of Steinernema reveals deeply conserved gene regulatory networks.</title>
        <authorList>
            <person name="Dillman A.R."/>
            <person name="Macchietto M."/>
            <person name="Porter C.F."/>
            <person name="Rogers A."/>
            <person name="Williams B."/>
            <person name="Antoshechkin I."/>
            <person name="Lee M.M."/>
            <person name="Goodwin Z."/>
            <person name="Lu X."/>
            <person name="Lewis E.E."/>
            <person name="Goodrich-Blair H."/>
            <person name="Stock S.P."/>
            <person name="Adams B.J."/>
            <person name="Sternberg P.W."/>
            <person name="Mortazavi A."/>
        </authorList>
    </citation>
    <scope>NUCLEOTIDE SEQUENCE [LARGE SCALE GENOMIC DNA]</scope>
    <source>
        <strain evidence="1 2">ALL</strain>
    </source>
</reference>
<comment type="caution">
    <text evidence="1">The sequence shown here is derived from an EMBL/GenBank/DDBJ whole genome shotgun (WGS) entry which is preliminary data.</text>
</comment>
<evidence type="ECO:0000313" key="1">
    <source>
        <dbReference type="EMBL" id="TKR70656.1"/>
    </source>
</evidence>
<dbReference type="EMBL" id="AZBU02000007">
    <property type="protein sequence ID" value="TKR70656.1"/>
    <property type="molecule type" value="Genomic_DNA"/>
</dbReference>
<reference evidence="1 2" key="2">
    <citation type="journal article" date="2019" name="G3 (Bethesda)">
        <title>Hybrid Assembly of the Genome of the Entomopathogenic Nematode Steinernema carpocapsae Identifies the X-Chromosome.</title>
        <authorList>
            <person name="Serra L."/>
            <person name="Macchietto M."/>
            <person name="Macias-Munoz A."/>
            <person name="McGill C.J."/>
            <person name="Rodriguez I.M."/>
            <person name="Rodriguez B."/>
            <person name="Murad R."/>
            <person name="Mortazavi A."/>
        </authorList>
    </citation>
    <scope>NUCLEOTIDE SEQUENCE [LARGE SCALE GENOMIC DNA]</scope>
    <source>
        <strain evidence="1 2">ALL</strain>
    </source>
</reference>
<dbReference type="AlphaFoldDB" id="A0A4U5MMC1"/>
<accession>A0A4U5MMC1</accession>
<keyword evidence="2" id="KW-1185">Reference proteome</keyword>
<evidence type="ECO:0000313" key="2">
    <source>
        <dbReference type="Proteomes" id="UP000298663"/>
    </source>
</evidence>
<proteinExistence type="predicted"/>
<name>A0A4U5MMC1_STECR</name>
<gene>
    <name evidence="1" type="ORF">L596_022653</name>
</gene>
<dbReference type="Proteomes" id="UP000298663">
    <property type="component" value="Unassembled WGS sequence"/>
</dbReference>
<protein>
    <submittedName>
        <fullName evidence="1">Uncharacterized protein</fullName>
    </submittedName>
</protein>